<protein>
    <recommendedName>
        <fullName evidence="1">Mycothiol-dependent maleylpyruvate isomerase metal-binding domain-containing protein</fullName>
    </recommendedName>
</protein>
<dbReference type="NCBIfam" id="TIGR03083">
    <property type="entry name" value="maleylpyruvate isomerase family mycothiol-dependent enzyme"/>
    <property type="match status" value="1"/>
</dbReference>
<evidence type="ECO:0000259" key="1">
    <source>
        <dbReference type="Pfam" id="PF11716"/>
    </source>
</evidence>
<keyword evidence="3" id="KW-1185">Reference proteome</keyword>
<comment type="caution">
    <text evidence="2">The sequence shown here is derived from an EMBL/GenBank/DDBJ whole genome shotgun (WGS) entry which is preliminary data.</text>
</comment>
<sequence>MSEHGTNTTWSLLDSAHAALRTAVRGVPEGDWDRPTPCAEWNVTQVLQHAVGDQLGYASSLTGGPGPTENPFAPSGKLTDSPEALLEPALTASAEAWATVDEQVREVRVPLPPGTMTAALGVGACALDAAVHAWDIAVATGQPPPLGDELAGPLLAVARQIVEPVRAFAFAPALEAEEGGPEKGDAAELLRYLGRRPDWTP</sequence>
<dbReference type="NCBIfam" id="TIGR03086">
    <property type="entry name" value="TIGR03086 family metal-binding protein"/>
    <property type="match status" value="1"/>
</dbReference>
<organism evidence="2 3">
    <name type="scientific">Streptomyces rectiviolaceus</name>
    <dbReference type="NCBI Taxonomy" id="332591"/>
    <lineage>
        <taxon>Bacteria</taxon>
        <taxon>Bacillati</taxon>
        <taxon>Actinomycetota</taxon>
        <taxon>Actinomycetes</taxon>
        <taxon>Kitasatosporales</taxon>
        <taxon>Streptomycetaceae</taxon>
        <taxon>Streptomyces</taxon>
    </lineage>
</organism>
<dbReference type="InterPro" id="IPR034660">
    <property type="entry name" value="DinB/YfiT-like"/>
</dbReference>
<evidence type="ECO:0000313" key="3">
    <source>
        <dbReference type="Proteomes" id="UP001501637"/>
    </source>
</evidence>
<dbReference type="SUPFAM" id="SSF109854">
    <property type="entry name" value="DinB/YfiT-like putative metalloenzymes"/>
    <property type="match status" value="1"/>
</dbReference>
<dbReference type="Pfam" id="PF11716">
    <property type="entry name" value="MDMPI_N"/>
    <property type="match status" value="1"/>
</dbReference>
<name>A0ABP6MET7_9ACTN</name>
<feature type="domain" description="Mycothiol-dependent maleylpyruvate isomerase metal-binding" evidence="1">
    <location>
        <begin position="14"/>
        <end position="137"/>
    </location>
</feature>
<dbReference type="InterPro" id="IPR017520">
    <property type="entry name" value="CHP03086"/>
</dbReference>
<evidence type="ECO:0000313" key="2">
    <source>
        <dbReference type="EMBL" id="GAA3095462.1"/>
    </source>
</evidence>
<dbReference type="InterPro" id="IPR017517">
    <property type="entry name" value="Maleyloyr_isom"/>
</dbReference>
<accession>A0ABP6MET7</accession>
<dbReference type="Gene3D" id="1.20.120.450">
    <property type="entry name" value="dinb family like domain"/>
    <property type="match status" value="1"/>
</dbReference>
<dbReference type="InterPro" id="IPR024344">
    <property type="entry name" value="MDMPI_metal-binding"/>
</dbReference>
<reference evidence="3" key="1">
    <citation type="journal article" date="2019" name="Int. J. Syst. Evol. Microbiol.">
        <title>The Global Catalogue of Microorganisms (GCM) 10K type strain sequencing project: providing services to taxonomists for standard genome sequencing and annotation.</title>
        <authorList>
            <consortium name="The Broad Institute Genomics Platform"/>
            <consortium name="The Broad Institute Genome Sequencing Center for Infectious Disease"/>
            <person name="Wu L."/>
            <person name="Ma J."/>
        </authorList>
    </citation>
    <scope>NUCLEOTIDE SEQUENCE [LARGE SCALE GENOMIC DNA]</scope>
    <source>
        <strain evidence="3">JCM 9092</strain>
    </source>
</reference>
<dbReference type="Proteomes" id="UP001501637">
    <property type="component" value="Unassembled WGS sequence"/>
</dbReference>
<gene>
    <name evidence="2" type="ORF">GCM10010449_18820</name>
</gene>
<dbReference type="RefSeq" id="WP_344520112.1">
    <property type="nucleotide sequence ID" value="NZ_BAAAUG010000028.1"/>
</dbReference>
<dbReference type="EMBL" id="BAAAUG010000028">
    <property type="protein sequence ID" value="GAA3095462.1"/>
    <property type="molecule type" value="Genomic_DNA"/>
</dbReference>
<proteinExistence type="predicted"/>